<evidence type="ECO:0000256" key="7">
    <source>
        <dbReference type="ARBA" id="ARBA00022989"/>
    </source>
</evidence>
<dbReference type="PATRIC" id="fig|1379870.5.peg.4052"/>
<dbReference type="InterPro" id="IPR040690">
    <property type="entry name" value="FtsX_ECD"/>
</dbReference>
<dbReference type="Pfam" id="PF18075">
    <property type="entry name" value="FtsX_ECD"/>
    <property type="match status" value="1"/>
</dbReference>
<keyword evidence="15" id="KW-1185">Reference proteome</keyword>
<evidence type="ECO:0000313" key="15">
    <source>
        <dbReference type="Proteomes" id="UP000033054"/>
    </source>
</evidence>
<evidence type="ECO:0000256" key="3">
    <source>
        <dbReference type="ARBA" id="ARBA00021907"/>
    </source>
</evidence>
<reference evidence="14 15" key="1">
    <citation type="journal article" date="2014" name="Curr. Microbiol.">
        <title>Spirosoma radiotolerans sp. nov., a gamma-radiation-resistant bacterium isolated from gamma ray-irradiated soil.</title>
        <authorList>
            <person name="Lee J.J."/>
            <person name="Srinivasan S."/>
            <person name="Lim S."/>
            <person name="Joe M."/>
            <person name="Im S."/>
            <person name="Bae S.I."/>
            <person name="Park K.R."/>
            <person name="Han J.H."/>
            <person name="Park S.H."/>
            <person name="Joo B.M."/>
            <person name="Park S.J."/>
            <person name="Kim M.K."/>
        </authorList>
    </citation>
    <scope>NUCLEOTIDE SEQUENCE [LARGE SCALE GENOMIC DNA]</scope>
    <source>
        <strain evidence="14 15">DG5A</strain>
    </source>
</reference>
<protein>
    <recommendedName>
        <fullName evidence="3 10">Cell division protein FtsX</fullName>
    </recommendedName>
</protein>
<dbReference type="InterPro" id="IPR004513">
    <property type="entry name" value="FtsX"/>
</dbReference>
<dbReference type="Pfam" id="PF02687">
    <property type="entry name" value="FtsX"/>
    <property type="match status" value="1"/>
</dbReference>
<evidence type="ECO:0000259" key="12">
    <source>
        <dbReference type="Pfam" id="PF02687"/>
    </source>
</evidence>
<evidence type="ECO:0000256" key="10">
    <source>
        <dbReference type="PIRNR" id="PIRNR003097"/>
    </source>
</evidence>
<dbReference type="HOGENOM" id="CLU_073546_3_0_10"/>
<keyword evidence="8 10" id="KW-0472">Membrane</keyword>
<evidence type="ECO:0000256" key="6">
    <source>
        <dbReference type="ARBA" id="ARBA00022692"/>
    </source>
</evidence>
<dbReference type="GO" id="GO:0051301">
    <property type="term" value="P:cell division"/>
    <property type="evidence" value="ECO:0007669"/>
    <property type="project" value="UniProtKB-KW"/>
</dbReference>
<evidence type="ECO:0000313" key="14">
    <source>
        <dbReference type="EMBL" id="AKD56634.1"/>
    </source>
</evidence>
<feature type="transmembrane region" description="Helical" evidence="11">
    <location>
        <begin position="224"/>
        <end position="246"/>
    </location>
</feature>
<sequence>MARNKKTVGAYPSGMILFSLTLALFLIGFCGLLAIQSKKLVTYIRENYEVRAFLDKDLSPKKSTALYQTIAEQPYILKVNGVPQINLVTKDEAAKEFIAETKEDFSKFLGENPLHDSYRIKLNEGYFEEAKLQEVKQNLEEIDGVFEVVYQENLVDNINRNITKIYAVMSAFALILLIIIVVLMNNTIRLALHSQRLLIRSMQLVGATNGFITRPFLGRGIWQGFLAGVIAVVLLLAGLQIAIHNLPELGTLQDTEKMIVLMAGIVGLGMLIGFLSTFQAVNRYLGLTLDELY</sequence>
<evidence type="ECO:0000256" key="11">
    <source>
        <dbReference type="SAM" id="Phobius"/>
    </source>
</evidence>
<dbReference type="PANTHER" id="PTHR47755">
    <property type="entry name" value="CELL DIVISION PROTEIN FTSX"/>
    <property type="match status" value="1"/>
</dbReference>
<proteinExistence type="inferred from homology"/>
<dbReference type="PIRSF" id="PIRSF003097">
    <property type="entry name" value="FtsX"/>
    <property type="match status" value="1"/>
</dbReference>
<dbReference type="KEGG" id="srd:SD10_18755"/>
<evidence type="ECO:0000256" key="8">
    <source>
        <dbReference type="ARBA" id="ARBA00023136"/>
    </source>
</evidence>
<feature type="domain" description="FtsX extracellular" evidence="13">
    <location>
        <begin position="49"/>
        <end position="148"/>
    </location>
</feature>
<organism evidence="14 15">
    <name type="scientific">Spirosoma radiotolerans</name>
    <dbReference type="NCBI Taxonomy" id="1379870"/>
    <lineage>
        <taxon>Bacteria</taxon>
        <taxon>Pseudomonadati</taxon>
        <taxon>Bacteroidota</taxon>
        <taxon>Cytophagia</taxon>
        <taxon>Cytophagales</taxon>
        <taxon>Cytophagaceae</taxon>
        <taxon>Spirosoma</taxon>
    </lineage>
</organism>
<evidence type="ECO:0000259" key="13">
    <source>
        <dbReference type="Pfam" id="PF18075"/>
    </source>
</evidence>
<comment type="subcellular location">
    <subcellularLocation>
        <location evidence="1">Cell membrane</location>
        <topology evidence="1">Multi-pass membrane protein</topology>
    </subcellularLocation>
</comment>
<dbReference type="GO" id="GO:0005886">
    <property type="term" value="C:plasma membrane"/>
    <property type="evidence" value="ECO:0007669"/>
    <property type="project" value="UniProtKB-SubCell"/>
</dbReference>
<feature type="transmembrane region" description="Helical" evidence="11">
    <location>
        <begin position="258"/>
        <end position="278"/>
    </location>
</feature>
<feature type="domain" description="ABC3 transporter permease C-terminal" evidence="12">
    <location>
        <begin position="171"/>
        <end position="283"/>
    </location>
</feature>
<name>A0A0E3ZXU1_9BACT</name>
<dbReference type="Proteomes" id="UP000033054">
    <property type="component" value="Chromosome"/>
</dbReference>
<dbReference type="RefSeq" id="WP_046575828.1">
    <property type="nucleotide sequence ID" value="NZ_CP010429.1"/>
</dbReference>
<evidence type="ECO:0000256" key="5">
    <source>
        <dbReference type="ARBA" id="ARBA00022618"/>
    </source>
</evidence>
<gene>
    <name evidence="14" type="ORF">SD10_18755</name>
</gene>
<dbReference type="AlphaFoldDB" id="A0A0E3ZXU1"/>
<keyword evidence="9 10" id="KW-0131">Cell cycle</keyword>
<keyword evidence="5 10" id="KW-0132">Cell division</keyword>
<keyword evidence="7 11" id="KW-1133">Transmembrane helix</keyword>
<dbReference type="InterPro" id="IPR003838">
    <property type="entry name" value="ABC3_permease_C"/>
</dbReference>
<evidence type="ECO:0000256" key="4">
    <source>
        <dbReference type="ARBA" id="ARBA00022475"/>
    </source>
</evidence>
<feature type="transmembrane region" description="Helical" evidence="11">
    <location>
        <begin position="15"/>
        <end position="35"/>
    </location>
</feature>
<feature type="transmembrane region" description="Helical" evidence="11">
    <location>
        <begin position="165"/>
        <end position="185"/>
    </location>
</feature>
<keyword evidence="4 10" id="KW-1003">Cell membrane</keyword>
<evidence type="ECO:0000256" key="2">
    <source>
        <dbReference type="ARBA" id="ARBA00007379"/>
    </source>
</evidence>
<dbReference type="EMBL" id="CP010429">
    <property type="protein sequence ID" value="AKD56634.1"/>
    <property type="molecule type" value="Genomic_DNA"/>
</dbReference>
<dbReference type="STRING" id="1379870.SD10_18755"/>
<accession>A0A0E3ZXU1</accession>
<dbReference type="PANTHER" id="PTHR47755:SF1">
    <property type="entry name" value="CELL DIVISION PROTEIN FTSX"/>
    <property type="match status" value="1"/>
</dbReference>
<evidence type="ECO:0000256" key="9">
    <source>
        <dbReference type="ARBA" id="ARBA00023306"/>
    </source>
</evidence>
<dbReference type="OrthoDB" id="9813411at2"/>
<dbReference type="Gene3D" id="3.30.70.3040">
    <property type="match status" value="1"/>
</dbReference>
<keyword evidence="6 11" id="KW-0812">Transmembrane</keyword>
<comment type="similarity">
    <text evidence="2 10">Belongs to the ABC-4 integral membrane protein family. FtsX subfamily.</text>
</comment>
<evidence type="ECO:0000256" key="1">
    <source>
        <dbReference type="ARBA" id="ARBA00004651"/>
    </source>
</evidence>